<name>A0ABT9FIU4_9GAMM</name>
<comment type="function">
    <text evidence="2">Participates in chromosomal partition during cell division. May act via the formation of a condensin-like complex containing Smc and ScpB that pull DNA away from mid-cell into both cell halves.</text>
</comment>
<evidence type="ECO:0000313" key="4">
    <source>
        <dbReference type="Proteomes" id="UP001177212"/>
    </source>
</evidence>
<keyword evidence="2" id="KW-0963">Cytoplasm</keyword>
<comment type="caution">
    <text evidence="3">The sequence shown here is derived from an EMBL/GenBank/DDBJ whole genome shotgun (WGS) entry which is preliminary data.</text>
</comment>
<gene>
    <name evidence="2" type="primary">scpA</name>
    <name evidence="3" type="ORF">Q8W34_17300</name>
</gene>
<keyword evidence="4" id="KW-1185">Reference proteome</keyword>
<dbReference type="RefSeq" id="WP_305473022.1">
    <property type="nucleotide sequence ID" value="NZ_JAUYVT010000020.1"/>
</dbReference>
<dbReference type="Pfam" id="PF02616">
    <property type="entry name" value="SMC_ScpA"/>
    <property type="match status" value="1"/>
</dbReference>
<dbReference type="PANTHER" id="PTHR33969">
    <property type="entry name" value="SEGREGATION AND CONDENSATION PROTEIN A"/>
    <property type="match status" value="1"/>
</dbReference>
<comment type="similarity">
    <text evidence="2">Belongs to the ScpA family.</text>
</comment>
<comment type="subcellular location">
    <subcellularLocation>
        <location evidence="2">Cytoplasm</location>
    </subcellularLocation>
    <text evidence="2">Associated with two foci at the outer edges of the nucleoid region in young cells, and at four foci within both cell halves in older cells.</text>
</comment>
<proteinExistence type="inferred from homology"/>
<evidence type="ECO:0000313" key="3">
    <source>
        <dbReference type="EMBL" id="MDP2566406.1"/>
    </source>
</evidence>
<comment type="subunit">
    <text evidence="2">Component of a cohesin-like complex composed of ScpA, ScpB and the Smc homodimer, in which ScpA and ScpB bind to the head domain of Smc. The presence of the three proteins is required for the association of the complex with DNA.</text>
</comment>
<dbReference type="PANTHER" id="PTHR33969:SF2">
    <property type="entry name" value="SEGREGATION AND CONDENSATION PROTEIN A"/>
    <property type="match status" value="1"/>
</dbReference>
<sequence length="279" mass="31957">MEKMTEHNEEKQLPLAFVNGGAVQDKPEDLFIPAGALEVFLESFEGPLDLLLYLIRKQKFDIINLPIFEISKQYTDYINAMNESNLELASDYLVMAAILAEIKSRLLLPVISENEDEEEDPKAQLTRRLLEYERYKIASENIDKLPRLERDTFNTSVKVHDDCKAEKLIPEVELQDLAIALASALSKADNFKKHHIKKEEFSTRGRMTSILDKLKNTDDFIPFETLFTKDEGRAGIVVSFLAILELAKEGFIEIQQSTFVGQIHIKRNINDALDLERII</sequence>
<keyword evidence="2" id="KW-0131">Cell cycle</keyword>
<evidence type="ECO:0000256" key="2">
    <source>
        <dbReference type="HAMAP-Rule" id="MF_01805"/>
    </source>
</evidence>
<dbReference type="InterPro" id="IPR003768">
    <property type="entry name" value="ScpA"/>
</dbReference>
<dbReference type="InterPro" id="IPR023093">
    <property type="entry name" value="ScpA-like_C"/>
</dbReference>
<dbReference type="HAMAP" id="MF_01805">
    <property type="entry name" value="ScpA"/>
    <property type="match status" value="1"/>
</dbReference>
<dbReference type="Gene3D" id="1.10.10.580">
    <property type="entry name" value="Structural maintenance of chromosome 1. Chain E"/>
    <property type="match status" value="1"/>
</dbReference>
<keyword evidence="2" id="KW-0159">Chromosome partition</keyword>
<organism evidence="3 4">
    <name type="scientific">Pseudoalteromonas marina</name>
    <dbReference type="NCBI Taxonomy" id="267375"/>
    <lineage>
        <taxon>Bacteria</taxon>
        <taxon>Pseudomonadati</taxon>
        <taxon>Pseudomonadota</taxon>
        <taxon>Gammaproteobacteria</taxon>
        <taxon>Alteromonadales</taxon>
        <taxon>Pseudoalteromonadaceae</taxon>
        <taxon>Pseudoalteromonas</taxon>
    </lineage>
</organism>
<dbReference type="EMBL" id="JAUYVT010000020">
    <property type="protein sequence ID" value="MDP2566406.1"/>
    <property type="molecule type" value="Genomic_DNA"/>
</dbReference>
<accession>A0ABT9FIU4</accession>
<evidence type="ECO:0000256" key="1">
    <source>
        <dbReference type="ARBA" id="ARBA00044777"/>
    </source>
</evidence>
<dbReference type="Proteomes" id="UP001177212">
    <property type="component" value="Unassembled WGS sequence"/>
</dbReference>
<dbReference type="Gene3D" id="6.10.250.2410">
    <property type="match status" value="1"/>
</dbReference>
<reference evidence="3" key="1">
    <citation type="submission" date="2023-07" db="EMBL/GenBank/DDBJ databases">
        <title>Genome content predicts the carbon catabolic preferences of heterotrophic bacteria.</title>
        <authorList>
            <person name="Gralka M."/>
        </authorList>
    </citation>
    <scope>NUCLEOTIDE SEQUENCE</scope>
    <source>
        <strain evidence="3">4G09</strain>
    </source>
</reference>
<protein>
    <recommendedName>
        <fullName evidence="1 2">Segregation and condensation protein A</fullName>
    </recommendedName>
</protein>
<keyword evidence="2" id="KW-0132">Cell division</keyword>